<sequence length="61" mass="6827">MKLKYIGDSFFEGLTDGQFYEGKDVNIFCVALIDDTGKEKIYSRLTPGPFAGRSLGRFEIA</sequence>
<name>G9WPT0_9FIRM</name>
<organism evidence="1 2">
    <name type="scientific">Oribacterium parvum ACB1</name>
    <dbReference type="NCBI Taxonomy" id="796943"/>
    <lineage>
        <taxon>Bacteria</taxon>
        <taxon>Bacillati</taxon>
        <taxon>Bacillota</taxon>
        <taxon>Clostridia</taxon>
        <taxon>Lachnospirales</taxon>
        <taxon>Lachnospiraceae</taxon>
        <taxon>Oribacterium</taxon>
    </lineage>
</organism>
<dbReference type="EMBL" id="AFZC02000001">
    <property type="protein sequence ID" value="EHL10363.1"/>
    <property type="molecule type" value="Genomic_DNA"/>
</dbReference>
<dbReference type="PATRIC" id="fig|796943.3.peg.1816"/>
<protein>
    <submittedName>
        <fullName evidence="1">Uncharacterized protein</fullName>
    </submittedName>
</protein>
<evidence type="ECO:0000313" key="1">
    <source>
        <dbReference type="EMBL" id="EHL10363.1"/>
    </source>
</evidence>
<dbReference type="STRING" id="796943.HMPREF9625_01363"/>
<dbReference type="RefSeq" id="WP_009535209.1">
    <property type="nucleotide sequence ID" value="NZ_KE148312.1"/>
</dbReference>
<comment type="caution">
    <text evidence="1">The sequence shown here is derived from an EMBL/GenBank/DDBJ whole genome shotgun (WGS) entry which is preliminary data.</text>
</comment>
<accession>G9WPT0</accession>
<dbReference type="AlphaFoldDB" id="G9WPT0"/>
<reference evidence="1" key="2">
    <citation type="submission" date="2013-03" db="EMBL/GenBank/DDBJ databases">
        <title>The Genome Sequence of Oribacterium sp. ACB1.</title>
        <authorList>
            <consortium name="The Broad Institute Genomics Platform"/>
            <consortium name="The Broad Institute Genome Sequencing Center for Infectious Disease"/>
            <person name="Earl A."/>
            <person name="Ward D."/>
            <person name="Feldgarden M."/>
            <person name="Gevers D."/>
            <person name="Sizova M."/>
            <person name="Hazen A."/>
            <person name="Epstein S."/>
            <person name="Walker B."/>
            <person name="Young S."/>
            <person name="Zeng Q."/>
            <person name="Gargeya S."/>
            <person name="Fitzgerald M."/>
            <person name="Haas B."/>
            <person name="Abouelleil A."/>
            <person name="Allen A.W."/>
            <person name="Alvarado L."/>
            <person name="Arachchi H.M."/>
            <person name="Berlin A.M."/>
            <person name="Chapman S.B."/>
            <person name="Gainer-Dewar J."/>
            <person name="Goldberg J."/>
            <person name="Griggs A."/>
            <person name="Gujja S."/>
            <person name="Hansen M."/>
            <person name="Howarth C."/>
            <person name="Imamovic A."/>
            <person name="Ireland A."/>
            <person name="Larimer J."/>
            <person name="McCowan C."/>
            <person name="Murphy C."/>
            <person name="Pearson M."/>
            <person name="Poon T.W."/>
            <person name="Priest M."/>
            <person name="Roberts A."/>
            <person name="Saif S."/>
            <person name="Shea T."/>
            <person name="Sisk P."/>
            <person name="Sykes S."/>
            <person name="Wortman J."/>
            <person name="Nusbaum C."/>
            <person name="Birren B."/>
        </authorList>
    </citation>
    <scope>NUCLEOTIDE SEQUENCE [LARGE SCALE GENOMIC DNA]</scope>
    <source>
        <strain evidence="1">ACB1</strain>
    </source>
</reference>
<dbReference type="HOGENOM" id="CLU_2918170_0_0_9"/>
<reference evidence="1" key="1">
    <citation type="submission" date="2011-08" db="EMBL/GenBank/DDBJ databases">
        <authorList>
            <consortium name="The Broad Institute Genome Sequencing Platform"/>
            <person name="Earl A."/>
            <person name="Ward D."/>
            <person name="Feldgarden M."/>
            <person name="Gevers D."/>
            <person name="Sizova M."/>
            <person name="Hazen A."/>
            <person name="Epstein S."/>
            <person name="Young S.K."/>
            <person name="Zeng Q."/>
            <person name="Gargeya S."/>
            <person name="Fitzgerald M."/>
            <person name="Haas B."/>
            <person name="Abouelleil A."/>
            <person name="Alvarado L."/>
            <person name="Arachchi H.M."/>
            <person name="Berlin A."/>
            <person name="Brown A."/>
            <person name="Chapman S.B."/>
            <person name="Chen Z."/>
            <person name="Dunbar C."/>
            <person name="Freedman E."/>
            <person name="Gearin G."/>
            <person name="Gellesch M."/>
            <person name="Goldberg J."/>
            <person name="Griggs A."/>
            <person name="Gujja S."/>
            <person name="Heiman D."/>
            <person name="Howarth C."/>
            <person name="Larson L."/>
            <person name="Lui A."/>
            <person name="MacDonald P.J.P."/>
            <person name="Montmayeur A."/>
            <person name="Murphy C."/>
            <person name="Neiman D."/>
            <person name="Pearson M."/>
            <person name="Priest M."/>
            <person name="Roberts A."/>
            <person name="Saif S."/>
            <person name="Shea T."/>
            <person name="Shenoy N."/>
            <person name="Sisk P."/>
            <person name="Stolte C."/>
            <person name="Sykes S."/>
            <person name="Wortman J."/>
            <person name="Nusbaum C."/>
            <person name="Birren B."/>
        </authorList>
    </citation>
    <scope>NUCLEOTIDE SEQUENCE [LARGE SCALE GENOMIC DNA]</scope>
    <source>
        <strain evidence="1">ACB1</strain>
    </source>
</reference>
<gene>
    <name evidence="1" type="ORF">HMPREF9625_01363</name>
</gene>
<evidence type="ECO:0000313" key="2">
    <source>
        <dbReference type="Proteomes" id="UP000018461"/>
    </source>
</evidence>
<keyword evidence="2" id="KW-1185">Reference proteome</keyword>
<proteinExistence type="predicted"/>
<dbReference type="Proteomes" id="UP000018461">
    <property type="component" value="Unassembled WGS sequence"/>
</dbReference>